<dbReference type="EMBL" id="CM007648">
    <property type="protein sequence ID" value="ONM20097.1"/>
    <property type="molecule type" value="Genomic_DNA"/>
</dbReference>
<evidence type="ECO:0000313" key="1">
    <source>
        <dbReference type="EMBL" id="ONM20097.1"/>
    </source>
</evidence>
<gene>
    <name evidence="1" type="ORF">ZEAMMB73_Zm00001d005073</name>
</gene>
<accession>A0A1D6EJ24</accession>
<name>A0A1D6EJ24_MAIZE</name>
<proteinExistence type="predicted"/>
<reference evidence="1" key="1">
    <citation type="submission" date="2015-12" db="EMBL/GenBank/DDBJ databases">
        <title>Update maize B73 reference genome by single molecule sequencing technologies.</title>
        <authorList>
            <consortium name="Maize Genome Sequencing Project"/>
            <person name="Ware D."/>
        </authorList>
    </citation>
    <scope>NUCLEOTIDE SEQUENCE [LARGE SCALE GENOMIC DNA]</scope>
    <source>
        <tissue evidence="1">Seedling</tissue>
    </source>
</reference>
<dbReference type="AlphaFoldDB" id="A0A1D6EJ24"/>
<protein>
    <submittedName>
        <fullName evidence="1">Uncharacterized protein</fullName>
    </submittedName>
</protein>
<dbReference type="InParanoid" id="A0A1D6EJ24"/>
<organism evidence="1">
    <name type="scientific">Zea mays</name>
    <name type="common">Maize</name>
    <dbReference type="NCBI Taxonomy" id="4577"/>
    <lineage>
        <taxon>Eukaryota</taxon>
        <taxon>Viridiplantae</taxon>
        <taxon>Streptophyta</taxon>
        <taxon>Embryophyta</taxon>
        <taxon>Tracheophyta</taxon>
        <taxon>Spermatophyta</taxon>
        <taxon>Magnoliopsida</taxon>
        <taxon>Liliopsida</taxon>
        <taxon>Poales</taxon>
        <taxon>Poaceae</taxon>
        <taxon>PACMAD clade</taxon>
        <taxon>Panicoideae</taxon>
        <taxon>Andropogonodae</taxon>
        <taxon>Andropogoneae</taxon>
        <taxon>Tripsacinae</taxon>
        <taxon>Zea</taxon>
    </lineage>
</organism>
<sequence length="119" mass="13543">MHSPVAFPTNADDSLDNPDLGPFLLNQACDTMPGWCLHIFPSSKSKYMGNSCRSCNGGEYVDVRWSHHHIHGRFGHPPLHPNWHLLAPWCHNGRKNNMKNWVPKDLRATSSQPVTEDFE</sequence>